<protein>
    <submittedName>
        <fullName evidence="3">Glycosyltransferase</fullName>
    </submittedName>
</protein>
<name>A0A014ME69_9GAMM</name>
<organism evidence="3 4">
    <name type="scientific">Erwinia mallotivora</name>
    <dbReference type="NCBI Taxonomy" id="69222"/>
    <lineage>
        <taxon>Bacteria</taxon>
        <taxon>Pseudomonadati</taxon>
        <taxon>Pseudomonadota</taxon>
        <taxon>Gammaproteobacteria</taxon>
        <taxon>Enterobacterales</taxon>
        <taxon>Erwiniaceae</taxon>
        <taxon>Erwinia</taxon>
    </lineage>
</organism>
<reference evidence="3 4" key="1">
    <citation type="submission" date="2014-02" db="EMBL/GenBank/DDBJ databases">
        <title>Draft genome of Erwinia mallotivora strain BT-MARDI, a papaya dieback pathogen.</title>
        <authorList>
            <person name="Redzuan R."/>
            <person name="Abu Bakar N."/>
            <person name="Badrun R."/>
            <person name="Mohd Raih M.F."/>
            <person name="Rozano L."/>
            <person name="Mat Amin N."/>
        </authorList>
    </citation>
    <scope>NUCLEOTIDE SEQUENCE [LARGE SCALE GENOMIC DNA]</scope>
    <source>
        <strain evidence="3 4">BT-MARDI</strain>
    </source>
</reference>
<dbReference type="Proteomes" id="UP000019918">
    <property type="component" value="Unassembled WGS sequence"/>
</dbReference>
<dbReference type="InterPro" id="IPR002201">
    <property type="entry name" value="Glyco_trans_9"/>
</dbReference>
<evidence type="ECO:0000256" key="1">
    <source>
        <dbReference type="ARBA" id="ARBA00022676"/>
    </source>
</evidence>
<evidence type="ECO:0000313" key="3">
    <source>
        <dbReference type="EMBL" id="EXU76359.1"/>
    </source>
</evidence>
<evidence type="ECO:0000256" key="2">
    <source>
        <dbReference type="ARBA" id="ARBA00022679"/>
    </source>
</evidence>
<dbReference type="EMBL" id="JFHN01000029">
    <property type="protein sequence ID" value="EXU76359.1"/>
    <property type="molecule type" value="Genomic_DNA"/>
</dbReference>
<dbReference type="AlphaFoldDB" id="A0A014ME69"/>
<keyword evidence="1" id="KW-0328">Glycosyltransferase</keyword>
<dbReference type="Gene3D" id="3.40.50.2000">
    <property type="entry name" value="Glycogen Phosphorylase B"/>
    <property type="match status" value="2"/>
</dbReference>
<dbReference type="GO" id="GO:0009244">
    <property type="term" value="P:lipopolysaccharide core region biosynthetic process"/>
    <property type="evidence" value="ECO:0007669"/>
    <property type="project" value="TreeGrafter"/>
</dbReference>
<dbReference type="RefSeq" id="WP_034935163.1">
    <property type="nucleotide sequence ID" value="NZ_JFHN01000029.1"/>
</dbReference>
<dbReference type="InterPro" id="IPR051199">
    <property type="entry name" value="LPS_LOS_Heptosyltrfase"/>
</dbReference>
<dbReference type="PANTHER" id="PTHR30160:SF7">
    <property type="entry name" value="ADP-HEPTOSE--LPS HEPTOSYLTRANSFERASE 2"/>
    <property type="match status" value="1"/>
</dbReference>
<accession>A0A014ME69</accession>
<dbReference type="GO" id="GO:0005829">
    <property type="term" value="C:cytosol"/>
    <property type="evidence" value="ECO:0007669"/>
    <property type="project" value="TreeGrafter"/>
</dbReference>
<keyword evidence="4" id="KW-1185">Reference proteome</keyword>
<dbReference type="Pfam" id="PF01075">
    <property type="entry name" value="Glyco_transf_9"/>
    <property type="match status" value="1"/>
</dbReference>
<dbReference type="PATRIC" id="fig|69222.5.peg.1168"/>
<dbReference type="SUPFAM" id="SSF53756">
    <property type="entry name" value="UDP-Glycosyltransferase/glycogen phosphorylase"/>
    <property type="match status" value="1"/>
</dbReference>
<proteinExistence type="predicted"/>
<comment type="caution">
    <text evidence="3">The sequence shown here is derived from an EMBL/GenBank/DDBJ whole genome shotgun (WGS) entry which is preliminary data.</text>
</comment>
<gene>
    <name evidence="3" type="ORF">BG55_05640</name>
</gene>
<dbReference type="OrthoDB" id="9811138at2"/>
<evidence type="ECO:0000313" key="4">
    <source>
        <dbReference type="Proteomes" id="UP000019918"/>
    </source>
</evidence>
<dbReference type="GO" id="GO:0008713">
    <property type="term" value="F:ADP-heptose-lipopolysaccharide heptosyltransferase activity"/>
    <property type="evidence" value="ECO:0007669"/>
    <property type="project" value="TreeGrafter"/>
</dbReference>
<dbReference type="PANTHER" id="PTHR30160">
    <property type="entry name" value="TETRAACYLDISACCHARIDE 4'-KINASE-RELATED"/>
    <property type="match status" value="1"/>
</dbReference>
<sequence>MNYVFLFLLLLPLKLLKKLGHRKPSRNLVIQTAKIGDFINITPLLKHLRQSDALLSRTVAPLAKYDATLEEVFYVEDYKSSTLNKLKLAFMLINRYDNIYLLHPDGLNLFCAAICNASNKQFLSTYRRKWYHALFYATADGIVEHSKTSLTVESYLRLADRTLSRVSYPKHATLPLYQPQNPPEELLRPDMIRIGISISAGNQAKTIPAATWKKLFERLSPLPCLFYVFGTPSENPWLQQLYNVLDESHNIVNMIGKLTLEELPWAIGNMDFYVASDSGNVYIADSQNVPIVLIYGPCSVEEQRPLGEVLLIGPDHIAPSSFVFQAPYKFVYPAEKLFALDARKLDDIYDFICTRSPQHLTEKKILP</sequence>
<dbReference type="CDD" id="cd03789">
    <property type="entry name" value="GT9_LPS_heptosyltransferase"/>
    <property type="match status" value="1"/>
</dbReference>
<dbReference type="STRING" id="69222.BG55_05640"/>
<keyword evidence="2 3" id="KW-0808">Transferase</keyword>